<sequence>MFPVLACEWLSSGNPLVPAGNLFRKRPLQLLEDEMARDHSRPDFMNAEQISVIKTVIREGVGDDTDVLRLVTYYSDPDTGELLAVSDPCGKIT</sequence>
<gene>
    <name evidence="1" type="ORF">LCGC14_0960450</name>
</gene>
<reference evidence="1" key="1">
    <citation type="journal article" date="2015" name="Nature">
        <title>Complex archaea that bridge the gap between prokaryotes and eukaryotes.</title>
        <authorList>
            <person name="Spang A."/>
            <person name="Saw J.H."/>
            <person name="Jorgensen S.L."/>
            <person name="Zaremba-Niedzwiedzka K."/>
            <person name="Martijn J."/>
            <person name="Lind A.E."/>
            <person name="van Eijk R."/>
            <person name="Schleper C."/>
            <person name="Guy L."/>
            <person name="Ettema T.J."/>
        </authorList>
    </citation>
    <scope>NUCLEOTIDE SEQUENCE</scope>
</reference>
<protein>
    <submittedName>
        <fullName evidence="1">Uncharacterized protein</fullName>
    </submittedName>
</protein>
<name>A0A0F9QXX1_9ZZZZ</name>
<dbReference type="AlphaFoldDB" id="A0A0F9QXX1"/>
<evidence type="ECO:0000313" key="1">
    <source>
        <dbReference type="EMBL" id="KKN17986.1"/>
    </source>
</evidence>
<dbReference type="EMBL" id="LAZR01003471">
    <property type="protein sequence ID" value="KKN17986.1"/>
    <property type="molecule type" value="Genomic_DNA"/>
</dbReference>
<organism evidence="1">
    <name type="scientific">marine sediment metagenome</name>
    <dbReference type="NCBI Taxonomy" id="412755"/>
    <lineage>
        <taxon>unclassified sequences</taxon>
        <taxon>metagenomes</taxon>
        <taxon>ecological metagenomes</taxon>
    </lineage>
</organism>
<accession>A0A0F9QXX1</accession>
<proteinExistence type="predicted"/>
<comment type="caution">
    <text evidence="1">The sequence shown here is derived from an EMBL/GenBank/DDBJ whole genome shotgun (WGS) entry which is preliminary data.</text>
</comment>